<proteinExistence type="predicted"/>
<organism evidence="1 2">
    <name type="scientific">Halobellus salinus</name>
    <dbReference type="NCBI Taxonomy" id="931585"/>
    <lineage>
        <taxon>Archaea</taxon>
        <taxon>Methanobacteriati</taxon>
        <taxon>Methanobacteriota</taxon>
        <taxon>Stenosarchaea group</taxon>
        <taxon>Halobacteria</taxon>
        <taxon>Halobacteriales</taxon>
        <taxon>Haloferacaceae</taxon>
        <taxon>Halobellus</taxon>
    </lineage>
</organism>
<gene>
    <name evidence="1" type="ORF">GCM10008995_00510</name>
</gene>
<dbReference type="RefSeq" id="WP_229663676.1">
    <property type="nucleotide sequence ID" value="NZ_BMOC01000001.1"/>
</dbReference>
<reference evidence="1" key="2">
    <citation type="submission" date="2020-09" db="EMBL/GenBank/DDBJ databases">
        <authorList>
            <person name="Sun Q."/>
            <person name="Ohkuma M."/>
        </authorList>
    </citation>
    <scope>NUCLEOTIDE SEQUENCE</scope>
    <source>
        <strain evidence="1">JCM 14359</strain>
    </source>
</reference>
<sequence length="198" mass="22344">MGNVEAAGGSTPSVNLTTDIVAEHTQTYPEVQPFSMVEDEHRELLPDMFEGGDYGWRDAEWVVQWYGRRFFGGFSDRDRRALEAAYNDNDYEDVHDAIGAAVDAEDAVGMLSHLTDLAGVDVPIGSAFCQFIDPDNYVVIDERQWGLLREAGELDADYPDPPTIEAYERYLATYRAVADRCECSLWDLYRALWVLGQE</sequence>
<reference evidence="1" key="1">
    <citation type="journal article" date="2014" name="Int. J. Syst. Evol. Microbiol.">
        <title>Complete genome sequence of Corynebacterium casei LMG S-19264T (=DSM 44701T), isolated from a smear-ripened cheese.</title>
        <authorList>
            <consortium name="US DOE Joint Genome Institute (JGI-PGF)"/>
            <person name="Walter F."/>
            <person name="Albersmeier A."/>
            <person name="Kalinowski J."/>
            <person name="Ruckert C."/>
        </authorList>
    </citation>
    <scope>NUCLEOTIDE SEQUENCE</scope>
    <source>
        <strain evidence="1">JCM 14359</strain>
    </source>
</reference>
<dbReference type="AlphaFoldDB" id="A0A830ENG0"/>
<keyword evidence="2" id="KW-1185">Reference proteome</keyword>
<evidence type="ECO:0000313" key="2">
    <source>
        <dbReference type="Proteomes" id="UP000653099"/>
    </source>
</evidence>
<comment type="caution">
    <text evidence="1">The sequence shown here is derived from an EMBL/GenBank/DDBJ whole genome shotgun (WGS) entry which is preliminary data.</text>
</comment>
<dbReference type="EMBL" id="BMOC01000001">
    <property type="protein sequence ID" value="GGI94206.1"/>
    <property type="molecule type" value="Genomic_DNA"/>
</dbReference>
<protein>
    <submittedName>
        <fullName evidence="1">Uncharacterized protein</fullName>
    </submittedName>
</protein>
<evidence type="ECO:0000313" key="1">
    <source>
        <dbReference type="EMBL" id="GGI94206.1"/>
    </source>
</evidence>
<accession>A0A830ENG0</accession>
<dbReference type="Proteomes" id="UP000653099">
    <property type="component" value="Unassembled WGS sequence"/>
</dbReference>
<name>A0A830ENG0_9EURY</name>